<dbReference type="PANTHER" id="PTHR31528">
    <property type="entry name" value="4-AMINO-5-HYDROXYMETHYL-2-METHYLPYRIMIDINE PHOSPHATE SYNTHASE THI11-RELATED"/>
    <property type="match status" value="1"/>
</dbReference>
<dbReference type="Proteomes" id="UP001499967">
    <property type="component" value="Unassembled WGS sequence"/>
</dbReference>
<dbReference type="Gene3D" id="3.40.190.10">
    <property type="entry name" value="Periplasmic binding protein-like II"/>
    <property type="match status" value="2"/>
</dbReference>
<dbReference type="Pfam" id="PF09084">
    <property type="entry name" value="NMT1"/>
    <property type="match status" value="1"/>
</dbReference>
<proteinExistence type="predicted"/>
<gene>
    <name evidence="3" type="ORF">GCM10009559_63140</name>
</gene>
<dbReference type="InterPro" id="IPR027939">
    <property type="entry name" value="NMT1/THI5"/>
</dbReference>
<dbReference type="EMBL" id="BAAAHP010000207">
    <property type="protein sequence ID" value="GAA0899188.1"/>
    <property type="molecule type" value="Genomic_DNA"/>
</dbReference>
<dbReference type="RefSeq" id="WP_343945351.1">
    <property type="nucleotide sequence ID" value="NZ_BAAAHP010000207.1"/>
</dbReference>
<evidence type="ECO:0000313" key="3">
    <source>
        <dbReference type="EMBL" id="GAA0899188.1"/>
    </source>
</evidence>
<comment type="caution">
    <text evidence="3">The sequence shown here is derived from an EMBL/GenBank/DDBJ whole genome shotgun (WGS) entry which is preliminary data.</text>
</comment>
<dbReference type="SUPFAM" id="SSF53850">
    <property type="entry name" value="Periplasmic binding protein-like II"/>
    <property type="match status" value="1"/>
</dbReference>
<reference evidence="4" key="1">
    <citation type="journal article" date="2019" name="Int. J. Syst. Evol. Microbiol.">
        <title>The Global Catalogue of Microorganisms (GCM) 10K type strain sequencing project: providing services to taxonomists for standard genome sequencing and annotation.</title>
        <authorList>
            <consortium name="The Broad Institute Genomics Platform"/>
            <consortium name="The Broad Institute Genome Sequencing Center for Infectious Disease"/>
            <person name="Wu L."/>
            <person name="Ma J."/>
        </authorList>
    </citation>
    <scope>NUCLEOTIDE SEQUENCE [LARGE SCALE GENOMIC DNA]</scope>
    <source>
        <strain evidence="4">JCM 11117</strain>
    </source>
</reference>
<accession>A0ABP3YMJ3</accession>
<name>A0ABP3YMJ3_9PSEU</name>
<sequence>MDAVREWVPPMRDNSPPHRSRRRRPLTRAFAALGAGLALAVAGCGGGGTSGEAPGGGEVTPVTFLNVIPIESLTYTPEIIAKASGHFAREGLEVEFQVTRGSAQAIQTVIAGGAQITRVGDTEMMVATGERGAPVKAVAQPSQASTLRVLSSAERPVATPQDMRGKMIGIPSEGGTSETLVDTLANSAGLAEGDLNKQVVGLSPGVFDLVKQGRIDAYLVAMDASVVVKQQEPTAVVLDPAQFMAGGTQVYMTSQETLGDPAKRDVVQRYLRAIKAAMEQVIADQSLDQTLELLGSEYDIPVLQQPEVAKETLRTYIASWQANKGPLLETPADKWKAIYGEAVEVGQVPGGLDPSAWFTNELLPGASS</sequence>
<evidence type="ECO:0000313" key="4">
    <source>
        <dbReference type="Proteomes" id="UP001499967"/>
    </source>
</evidence>
<dbReference type="PANTHER" id="PTHR31528:SF15">
    <property type="entry name" value="RIBOFLAVIN-BINDING PROTEIN RIBY"/>
    <property type="match status" value="1"/>
</dbReference>
<keyword evidence="4" id="KW-1185">Reference proteome</keyword>
<feature type="region of interest" description="Disordered" evidence="1">
    <location>
        <begin position="1"/>
        <end position="24"/>
    </location>
</feature>
<feature type="domain" description="SsuA/THI5-like" evidence="2">
    <location>
        <begin position="75"/>
        <end position="284"/>
    </location>
</feature>
<dbReference type="InterPro" id="IPR015168">
    <property type="entry name" value="SsuA/THI5"/>
</dbReference>
<protein>
    <recommendedName>
        <fullName evidence="2">SsuA/THI5-like domain-containing protein</fullName>
    </recommendedName>
</protein>
<evidence type="ECO:0000259" key="2">
    <source>
        <dbReference type="Pfam" id="PF09084"/>
    </source>
</evidence>
<organism evidence="3 4">
    <name type="scientific">Pseudonocardia zijingensis</name>
    <dbReference type="NCBI Taxonomy" id="153376"/>
    <lineage>
        <taxon>Bacteria</taxon>
        <taxon>Bacillati</taxon>
        <taxon>Actinomycetota</taxon>
        <taxon>Actinomycetes</taxon>
        <taxon>Pseudonocardiales</taxon>
        <taxon>Pseudonocardiaceae</taxon>
        <taxon>Pseudonocardia</taxon>
    </lineage>
</organism>
<evidence type="ECO:0000256" key="1">
    <source>
        <dbReference type="SAM" id="MobiDB-lite"/>
    </source>
</evidence>